<reference evidence="1 2" key="1">
    <citation type="submission" date="2020-01" db="EMBL/GenBank/DDBJ databases">
        <title>Glutamicibacter soli M275.</title>
        <authorList>
            <person name="Meng X."/>
        </authorList>
    </citation>
    <scope>NUCLEOTIDE SEQUENCE [LARGE SCALE GENOMIC DNA]</scope>
    <source>
        <strain evidence="1 2">M275</strain>
    </source>
</reference>
<accession>A0A6L9G9S8</accession>
<dbReference type="AlphaFoldDB" id="A0A6L9G9S8"/>
<dbReference type="EMBL" id="WYDN01000030">
    <property type="protein sequence ID" value="NAZ17884.1"/>
    <property type="molecule type" value="Genomic_DNA"/>
</dbReference>
<organism evidence="1 2">
    <name type="scientific">Glutamicibacter soli</name>
    <dbReference type="NCBI Taxonomy" id="453836"/>
    <lineage>
        <taxon>Bacteria</taxon>
        <taxon>Bacillati</taxon>
        <taxon>Actinomycetota</taxon>
        <taxon>Actinomycetes</taxon>
        <taxon>Micrococcales</taxon>
        <taxon>Micrococcaceae</taxon>
        <taxon>Glutamicibacter</taxon>
    </lineage>
</organism>
<evidence type="ECO:0000313" key="1">
    <source>
        <dbReference type="EMBL" id="NAZ17884.1"/>
    </source>
</evidence>
<evidence type="ECO:0000313" key="2">
    <source>
        <dbReference type="Proteomes" id="UP000477543"/>
    </source>
</evidence>
<protein>
    <submittedName>
        <fullName evidence="1">Uncharacterized protein</fullName>
    </submittedName>
</protein>
<dbReference type="RefSeq" id="WP_161450188.1">
    <property type="nucleotide sequence ID" value="NZ_WYDN01000030.1"/>
</dbReference>
<name>A0A6L9G9S8_9MICC</name>
<comment type="caution">
    <text evidence="1">The sequence shown here is derived from an EMBL/GenBank/DDBJ whole genome shotgun (WGS) entry which is preliminary data.</text>
</comment>
<sequence length="100" mass="11287">MSKLNKIAGYYEDENGTEHGPFRINLHDKLQYEKTAKARNWDAEADSITSDVFLVWHASRRAGAHQLTFEQFTDQMVDAAAQKLEEEDTEDAPLSAGDSL</sequence>
<proteinExistence type="predicted"/>
<gene>
    <name evidence="1" type="ORF">GT020_17725</name>
</gene>
<dbReference type="Proteomes" id="UP000477543">
    <property type="component" value="Unassembled WGS sequence"/>
</dbReference>